<evidence type="ECO:0000256" key="3">
    <source>
        <dbReference type="ARBA" id="ARBA00023235"/>
    </source>
</evidence>
<comment type="similarity">
    <text evidence="4">Belongs to the nitrobindin family.</text>
</comment>
<comment type="pathway">
    <text evidence="4">Nitrogen metabolism.</text>
</comment>
<keyword evidence="2 4" id="KW-0408">Iron</keyword>
<organism evidence="6 8">
    <name type="scientific">Glutamicibacter arilaitensis</name>
    <dbReference type="NCBI Taxonomy" id="256701"/>
    <lineage>
        <taxon>Bacteria</taxon>
        <taxon>Bacillati</taxon>
        <taxon>Actinomycetota</taxon>
        <taxon>Actinomycetes</taxon>
        <taxon>Micrococcales</taxon>
        <taxon>Micrococcaceae</taxon>
        <taxon>Glutamicibacter</taxon>
    </lineage>
</organism>
<feature type="binding site" description="axial binding residue" evidence="4">
    <location>
        <position position="189"/>
    </location>
    <ligand>
        <name>heme b</name>
        <dbReference type="ChEBI" id="CHEBI:60344"/>
    </ligand>
    <ligandPart>
        <name>Fe</name>
        <dbReference type="ChEBI" id="CHEBI:18248"/>
    </ligandPart>
</feature>
<dbReference type="GO" id="GO:0020037">
    <property type="term" value="F:heme binding"/>
    <property type="evidence" value="ECO:0007669"/>
    <property type="project" value="UniProtKB-UniRule"/>
</dbReference>
<sequence>MAFDLPTDLTPELVPFAWLIGTWEGAGRLGEGEAEDEFFWQQVTFRDVGGPYLEYRSEAWLTEADGTKLRILAVENGFWSLDREQQEADAGPGMKPGDIFPVLRSADDVQKLHTKDGFKIQAHIVRPDGISELYYGLIDGPRIQLATESLLRSKNAQAYASSTRIYGLVNGELFWRWDVSKGNMDLQAHASAALKRVAAEGAAK</sequence>
<accession>A0A2N7S2G7</accession>
<comment type="catalytic activity">
    <reaction evidence="4">
        <text>peroxynitrite = nitrate</text>
        <dbReference type="Rhea" id="RHEA:63116"/>
        <dbReference type="ChEBI" id="CHEBI:17632"/>
        <dbReference type="ChEBI" id="CHEBI:25941"/>
    </reaction>
</comment>
<feature type="short sequence motif" description="GXWXGXG" evidence="4">
    <location>
        <begin position="21"/>
        <end position="27"/>
    </location>
</feature>
<dbReference type="PANTHER" id="PTHR15854:SF4">
    <property type="entry name" value="PEROXYNITRITE ISOMERASE THAP4"/>
    <property type="match status" value="1"/>
</dbReference>
<comment type="domain">
    <text evidence="4">Forms a 10-stranded antiparallel beta-barrel structure able to accommodate a hydrophobic ligand in its interior. In fact, this fold hosts the heme group, which is located in a wide surface cleft.</text>
</comment>
<dbReference type="InterPro" id="IPR022939">
    <property type="entry name" value="Nb(III)_bact/plant"/>
</dbReference>
<dbReference type="CDD" id="cd07828">
    <property type="entry name" value="lipocalin_heme-bd-THAP4-like"/>
    <property type="match status" value="1"/>
</dbReference>
<name>A0A2N7S2G7_9MICC</name>
<dbReference type="GO" id="GO:0046872">
    <property type="term" value="F:metal ion binding"/>
    <property type="evidence" value="ECO:0007669"/>
    <property type="project" value="UniProtKB-KW"/>
</dbReference>
<evidence type="ECO:0000256" key="1">
    <source>
        <dbReference type="ARBA" id="ARBA00022617"/>
    </source>
</evidence>
<dbReference type="EMBL" id="SPDS01000001">
    <property type="protein sequence ID" value="TFH56548.1"/>
    <property type="molecule type" value="Genomic_DNA"/>
</dbReference>
<dbReference type="RefSeq" id="WP_013349713.1">
    <property type="nucleotide sequence ID" value="NZ_JABUYH010000002.1"/>
</dbReference>
<dbReference type="Proteomes" id="UP000297638">
    <property type="component" value="Unassembled WGS sequence"/>
</dbReference>
<dbReference type="EMBL" id="PNQX01000001">
    <property type="protein sequence ID" value="PMQ20314.1"/>
    <property type="molecule type" value="Genomic_DNA"/>
</dbReference>
<comment type="cofactor">
    <cofactor evidence="4">
        <name>heme b</name>
        <dbReference type="ChEBI" id="CHEBI:60344"/>
    </cofactor>
    <text evidence="4">Binds 1 heme b group per subunit, that coordinates a highly solvent-exposed Fe(III) atom.</text>
</comment>
<dbReference type="Gene3D" id="2.40.128.20">
    <property type="match status" value="1"/>
</dbReference>
<keyword evidence="1 4" id="KW-0349">Heme</keyword>
<evidence type="ECO:0000313" key="8">
    <source>
        <dbReference type="Proteomes" id="UP000235739"/>
    </source>
</evidence>
<dbReference type="Pfam" id="PF08768">
    <property type="entry name" value="THAP4_heme-bd"/>
    <property type="match status" value="1"/>
</dbReference>
<keyword evidence="3 4" id="KW-0413">Isomerase</keyword>
<dbReference type="HAMAP" id="MF_01297">
    <property type="entry name" value="nitrobindin"/>
    <property type="match status" value="1"/>
</dbReference>
<evidence type="ECO:0000259" key="5">
    <source>
        <dbReference type="Pfam" id="PF08768"/>
    </source>
</evidence>
<comment type="caution">
    <text evidence="6">The sequence shown here is derived from an EMBL/GenBank/DDBJ whole genome shotgun (WGS) entry which is preliminary data.</text>
</comment>
<gene>
    <name evidence="6" type="ORF">CIK84_01445</name>
    <name evidence="7" type="ORF">EXY26_05810</name>
</gene>
<dbReference type="GeneID" id="303185967"/>
<proteinExistence type="inferred from homology"/>
<feature type="domain" description="THAP4-like heme-binding" evidence="5">
    <location>
        <begin position="12"/>
        <end position="196"/>
    </location>
</feature>
<dbReference type="PANTHER" id="PTHR15854">
    <property type="entry name" value="THAP4 PROTEIN"/>
    <property type="match status" value="1"/>
</dbReference>
<reference evidence="6 8" key="1">
    <citation type="journal article" date="2017" name="Elife">
        <title>Extensive horizontal gene transfer in cheese-associated bacteria.</title>
        <authorList>
            <person name="Bonham K.S."/>
            <person name="Wolfe B.E."/>
            <person name="Dutton R.J."/>
        </authorList>
    </citation>
    <scope>NUCLEOTIDE SEQUENCE [LARGE SCALE GENOMIC DNA]</scope>
    <source>
        <strain evidence="6 8">JB182</strain>
    </source>
</reference>
<dbReference type="GO" id="GO:0062213">
    <property type="term" value="F:peroxynitrite isomerase activity"/>
    <property type="evidence" value="ECO:0007669"/>
    <property type="project" value="UniProtKB-UniRule"/>
</dbReference>
<evidence type="ECO:0000313" key="7">
    <source>
        <dbReference type="EMBL" id="TFH56548.1"/>
    </source>
</evidence>
<protein>
    <recommendedName>
        <fullName evidence="4">Peroxynitrite isomerase</fullName>
        <ecNumber evidence="4">5.99.-.-</ecNumber>
    </recommendedName>
    <alternativeName>
        <fullName evidence="4">Ferric nitrobindin</fullName>
        <shortName evidence="4">Nb(III)</shortName>
    </alternativeName>
</protein>
<dbReference type="SUPFAM" id="SSF50814">
    <property type="entry name" value="Lipocalins"/>
    <property type="match status" value="1"/>
</dbReference>
<dbReference type="EC" id="5.99.-.-" evidence="4"/>
<dbReference type="OMA" id="KCNFGQE"/>
<evidence type="ECO:0000313" key="6">
    <source>
        <dbReference type="EMBL" id="PMQ20314.1"/>
    </source>
</evidence>
<comment type="caution">
    <text evidence="4">Lacks conserved residue(s) required for the propagation of feature annotation.</text>
</comment>
<reference evidence="7 9" key="2">
    <citation type="submission" date="2019-03" db="EMBL/GenBank/DDBJ databases">
        <title>Glutamicibacter sp. LJH19 genome.</title>
        <authorList>
            <person name="Sinai Borker S."/>
            <person name="Kumar R."/>
        </authorList>
    </citation>
    <scope>NUCLEOTIDE SEQUENCE [LARGE SCALE GENOMIC DNA]</scope>
    <source>
        <strain evidence="7 9">LJH19</strain>
    </source>
</reference>
<evidence type="ECO:0000256" key="2">
    <source>
        <dbReference type="ARBA" id="ARBA00023004"/>
    </source>
</evidence>
<dbReference type="Proteomes" id="UP000235739">
    <property type="component" value="Unassembled WGS sequence"/>
</dbReference>
<evidence type="ECO:0000256" key="4">
    <source>
        <dbReference type="HAMAP-Rule" id="MF_01297"/>
    </source>
</evidence>
<dbReference type="InterPro" id="IPR012674">
    <property type="entry name" value="Calycin"/>
</dbReference>
<evidence type="ECO:0000313" key="9">
    <source>
        <dbReference type="Proteomes" id="UP000297638"/>
    </source>
</evidence>
<dbReference type="InterPro" id="IPR014878">
    <property type="entry name" value="THAP4-like_heme-bd"/>
</dbReference>
<dbReference type="AlphaFoldDB" id="A0A2N7S2G7"/>
<keyword evidence="4" id="KW-0479">Metal-binding</keyword>
<dbReference type="InterPro" id="IPR045165">
    <property type="entry name" value="Nitrobindin"/>
</dbReference>
<comment type="function">
    <text evidence="4">Heme-binding protein able to scavenge peroxynitrite and to protect free L-tyrosine against peroxynitrite-mediated nitration, by acting as a peroxynitrite isomerase that converts peroxynitrite to nitrate. Therefore, this protein likely plays a role in peroxynitrite sensing and in the detoxification of reactive nitrogen and oxygen species (RNS and ROS, respectively). Is able to bind nitric oxide (NO) in vitro, but may act as a sensor of peroxynitrite levels in vivo.</text>
</comment>